<organism evidence="2">
    <name type="scientific">freshwater metagenome</name>
    <dbReference type="NCBI Taxonomy" id="449393"/>
    <lineage>
        <taxon>unclassified sequences</taxon>
        <taxon>metagenomes</taxon>
        <taxon>ecological metagenomes</taxon>
    </lineage>
</organism>
<sequence>MLSGGDGNDRLWAVARGDVVPGAGGAIDTVGDSLSGGAGNDRLNARDGEVDTITCGDGTDIAKLDNADVISDATAEAPNGSCETVKRAEPKSVDADSVSENLQQRLADILAKLRSKR</sequence>
<dbReference type="EMBL" id="CAESAN010000096">
    <property type="protein sequence ID" value="CAB4345668.1"/>
    <property type="molecule type" value="Genomic_DNA"/>
</dbReference>
<dbReference type="Gene3D" id="2.150.10.10">
    <property type="entry name" value="Serralysin-like metalloprotease, C-terminal"/>
    <property type="match status" value="1"/>
</dbReference>
<accession>A0A6J5ZVR7</accession>
<evidence type="ECO:0000313" key="2">
    <source>
        <dbReference type="EMBL" id="CAB4345668.1"/>
    </source>
</evidence>
<feature type="compositionally biased region" description="Basic and acidic residues" evidence="1">
    <location>
        <begin position="84"/>
        <end position="94"/>
    </location>
</feature>
<dbReference type="Pfam" id="PF00353">
    <property type="entry name" value="HemolysinCabind"/>
    <property type="match status" value="2"/>
</dbReference>
<feature type="region of interest" description="Disordered" evidence="1">
    <location>
        <begin position="78"/>
        <end position="98"/>
    </location>
</feature>
<dbReference type="GO" id="GO:0005509">
    <property type="term" value="F:calcium ion binding"/>
    <property type="evidence" value="ECO:0007669"/>
    <property type="project" value="InterPro"/>
</dbReference>
<dbReference type="InterPro" id="IPR011049">
    <property type="entry name" value="Serralysin-like_metalloprot_C"/>
</dbReference>
<protein>
    <submittedName>
        <fullName evidence="2">Unannotated protein</fullName>
    </submittedName>
</protein>
<evidence type="ECO:0000256" key="1">
    <source>
        <dbReference type="SAM" id="MobiDB-lite"/>
    </source>
</evidence>
<dbReference type="InterPro" id="IPR001343">
    <property type="entry name" value="Hemolysn_Ca-bd"/>
</dbReference>
<reference evidence="2" key="1">
    <citation type="submission" date="2020-05" db="EMBL/GenBank/DDBJ databases">
        <authorList>
            <person name="Chiriac C."/>
            <person name="Salcher M."/>
            <person name="Ghai R."/>
            <person name="Kavagutti S V."/>
        </authorList>
    </citation>
    <scope>NUCLEOTIDE SEQUENCE</scope>
</reference>
<proteinExistence type="predicted"/>
<name>A0A6J5ZVR7_9ZZZZ</name>
<dbReference type="AlphaFoldDB" id="A0A6J5ZVR7"/>
<dbReference type="SUPFAM" id="SSF51120">
    <property type="entry name" value="beta-Roll"/>
    <property type="match status" value="1"/>
</dbReference>
<gene>
    <name evidence="2" type="ORF">UFOPK3547_01139</name>
</gene>